<dbReference type="SMART" id="SM00028">
    <property type="entry name" value="TPR"/>
    <property type="match status" value="5"/>
</dbReference>
<dbReference type="InterPro" id="IPR055917">
    <property type="entry name" value="DUF7494"/>
</dbReference>
<dbReference type="Pfam" id="PF24323">
    <property type="entry name" value="DUF7494"/>
    <property type="match status" value="1"/>
</dbReference>
<dbReference type="AlphaFoldDB" id="A0A5P8P3D8"/>
<evidence type="ECO:0000256" key="3">
    <source>
        <dbReference type="PROSITE-ProRule" id="PRU00339"/>
    </source>
</evidence>
<dbReference type="InterPro" id="IPR019734">
    <property type="entry name" value="TPR_rpt"/>
</dbReference>
<dbReference type="EMBL" id="CP043617">
    <property type="protein sequence ID" value="QFR50107.1"/>
    <property type="molecule type" value="Genomic_DNA"/>
</dbReference>
<evidence type="ECO:0000256" key="1">
    <source>
        <dbReference type="ARBA" id="ARBA00022737"/>
    </source>
</evidence>
<name>A0A5P8P3D8_9BACT</name>
<evidence type="ECO:0000313" key="7">
    <source>
        <dbReference type="Proteomes" id="UP000326944"/>
    </source>
</evidence>
<dbReference type="Proteomes" id="UP000326944">
    <property type="component" value="Chromosome"/>
</dbReference>
<dbReference type="Gene3D" id="1.25.40.10">
    <property type="entry name" value="Tetratricopeptide repeat domain"/>
    <property type="match status" value="3"/>
</dbReference>
<dbReference type="SUPFAM" id="SSF48452">
    <property type="entry name" value="TPR-like"/>
    <property type="match status" value="2"/>
</dbReference>
<feature type="domain" description="DUF7494" evidence="5">
    <location>
        <begin position="19"/>
        <end position="135"/>
    </location>
</feature>
<gene>
    <name evidence="6" type="ORF">FJR48_10365</name>
</gene>
<dbReference type="PANTHER" id="PTHR44943">
    <property type="entry name" value="CELLULOSE SYNTHASE OPERON PROTEIN C"/>
    <property type="match status" value="1"/>
</dbReference>
<evidence type="ECO:0000256" key="2">
    <source>
        <dbReference type="ARBA" id="ARBA00022803"/>
    </source>
</evidence>
<accession>A0A5P8P3D8</accession>
<feature type="repeat" description="TPR" evidence="3">
    <location>
        <begin position="744"/>
        <end position="777"/>
    </location>
</feature>
<feature type="signal peptide" evidence="4">
    <location>
        <begin position="1"/>
        <end position="18"/>
    </location>
</feature>
<feature type="chain" id="PRO_5024889528" evidence="4">
    <location>
        <begin position="19"/>
        <end position="791"/>
    </location>
</feature>
<dbReference type="OrthoDB" id="5337154at2"/>
<keyword evidence="1" id="KW-0677">Repeat</keyword>
<keyword evidence="6" id="KW-0969">Cilium</keyword>
<evidence type="ECO:0000256" key="4">
    <source>
        <dbReference type="SAM" id="SignalP"/>
    </source>
</evidence>
<keyword evidence="4" id="KW-0732">Signal</keyword>
<dbReference type="PANTHER" id="PTHR44943:SF8">
    <property type="entry name" value="TPR REPEAT-CONTAINING PROTEIN MJ0263"/>
    <property type="match status" value="1"/>
</dbReference>
<sequence length="791" mass="92001">MLKVFLLLLLTLFSNSLALEISINGAKENHQKYSTLHIRDTDKFLCQKELDDFEATSKVICAFSKEPSQDIKKIQNDFFIVDTKIKNKTFFLIIKPFKKMKLVPVVFDLTKDKSVYSSEIKLSKHWMLIGYDEQIPFIKDEKYNEKAINFPFIMDTDTLPYVGGLDVEGKPVKVKQVEDIKEFIKIKNLYAKKDYERALDKIEDILIEYPNTLFKPEILFYKIKVFDKMDRNEGILKLSKVFLREYSSNDNIAEVLSLTAKAYANLGQGTNADYFFDRLFDEHPNSVYSKWGLLYKGDMLEDEGAVSKAVVYYERALNETNDIDVAVNAAFNLAKYNLNLFKKEKANEYISKILKAKPSFFKEHYNASRDLMEQFLEEKEYKSAADIAGALLNGQGKDDDDAEWLLRSQGVWLSKSENKIEALEPLKKYLKLYEYGLYLDEVQVAKDGLFFDESINDDNISKKLARYDELMELYKGDSIGDRAIYEKAKELNKNQLYKDALDMEDKLLKLDNTIYTDINQILQDAAVGFMKQSLEKRECNEVLVTSNKYKIVLSDEWDDGIYECAMQGSDYTLARKTSTKNLNSKNINHRKKWLYRHIKLDFATGNYSDVLQASKELISLVNFNKESEYLDIYRIIFDTYQRLEQNDNMLKAIADLEKLYGLNYKDIERYIAVMGIGVDKKDNTIVIKYAKDIMNLQNSSKSYSQSPYVEFSIYEAYIDIEEYNKALEVIKSLENIELKPKDRVRQKYLLGSVYTKLWRDEEANKAYDEVIKLDPNSAWAELAKSAKDISK</sequence>
<dbReference type="KEGG" id="sulg:FJR48_10365"/>
<protein>
    <submittedName>
        <fullName evidence="6">Flagellar protein</fullName>
    </submittedName>
</protein>
<evidence type="ECO:0000259" key="5">
    <source>
        <dbReference type="Pfam" id="PF24323"/>
    </source>
</evidence>
<dbReference type="Pfam" id="PF13174">
    <property type="entry name" value="TPR_6"/>
    <property type="match status" value="1"/>
</dbReference>
<dbReference type="InterPro" id="IPR011990">
    <property type="entry name" value="TPR-like_helical_dom_sf"/>
</dbReference>
<keyword evidence="6" id="KW-0282">Flagellum</keyword>
<keyword evidence="2 3" id="KW-0802">TPR repeat</keyword>
<reference evidence="6 7" key="1">
    <citation type="submission" date="2019-09" db="EMBL/GenBank/DDBJ databases">
        <title>Sulfurimonas gotlandica sp. nov., a chemoautotrophic and psychrotolerant epsilonproteobacterium isolated from a pelagic redoxcline, and an emended description of the genus Sulfurimonas.</title>
        <authorList>
            <person name="Wang S."/>
            <person name="Jiang L."/>
            <person name="Shao S."/>
        </authorList>
    </citation>
    <scope>NUCLEOTIDE SEQUENCE [LARGE SCALE GENOMIC DNA]</scope>
    <source>
        <strain evidence="6 7">GYSZ_1</strain>
    </source>
</reference>
<dbReference type="InterPro" id="IPR051685">
    <property type="entry name" value="Ycf3/AcsC/BcsC/TPR_MFPF"/>
</dbReference>
<organism evidence="6 7">
    <name type="scientific">Sulfurimonas lithotrophica</name>
    <dbReference type="NCBI Taxonomy" id="2590022"/>
    <lineage>
        <taxon>Bacteria</taxon>
        <taxon>Pseudomonadati</taxon>
        <taxon>Campylobacterota</taxon>
        <taxon>Epsilonproteobacteria</taxon>
        <taxon>Campylobacterales</taxon>
        <taxon>Sulfurimonadaceae</taxon>
        <taxon>Sulfurimonas</taxon>
    </lineage>
</organism>
<keyword evidence="6" id="KW-0966">Cell projection</keyword>
<dbReference type="RefSeq" id="WP_152308055.1">
    <property type="nucleotide sequence ID" value="NZ_CP043617.1"/>
</dbReference>
<keyword evidence="7" id="KW-1185">Reference proteome</keyword>
<proteinExistence type="predicted"/>
<evidence type="ECO:0000313" key="6">
    <source>
        <dbReference type="EMBL" id="QFR50107.1"/>
    </source>
</evidence>
<dbReference type="PROSITE" id="PS50005">
    <property type="entry name" value="TPR"/>
    <property type="match status" value="1"/>
</dbReference>